<keyword evidence="2" id="KW-0472">Membrane</keyword>
<dbReference type="Gene3D" id="1.20.144.10">
    <property type="entry name" value="Phosphatidic acid phosphatase type 2/haloperoxidase"/>
    <property type="match status" value="1"/>
</dbReference>
<evidence type="ECO:0000256" key="2">
    <source>
        <dbReference type="SAM" id="Phobius"/>
    </source>
</evidence>
<keyword evidence="2" id="KW-0812">Transmembrane</keyword>
<comment type="caution">
    <text evidence="4">The sequence shown here is derived from an EMBL/GenBank/DDBJ whole genome shotgun (WGS) entry which is preliminary data.</text>
</comment>
<feature type="transmembrane region" description="Helical" evidence="2">
    <location>
        <begin position="12"/>
        <end position="37"/>
    </location>
</feature>
<dbReference type="EMBL" id="MCFC01000018">
    <property type="protein sequence ID" value="ORY30830.1"/>
    <property type="molecule type" value="Genomic_DNA"/>
</dbReference>
<sequence length="201" mass="22209">MGLRKPHKPSEYPSFLLYFLDQTHVTVTAVTASILLYTRSPHVLWFSIGALGSSLTAKTIKPLIGESRPPPPPPASSRSSPVRPKRTYGMPSTHSTALTFYSIYLLFNPSFSSSLSQLVPSPIPRFAVQSGIQVFCIAGIWSRVQLGYHTLLQVFAGVLLGTLLALAWTTIWESRRSHGLEYALQASIDYLWSLTGQRLFG</sequence>
<feature type="transmembrane region" description="Helical" evidence="2">
    <location>
        <begin position="151"/>
        <end position="171"/>
    </location>
</feature>
<dbReference type="Pfam" id="PF01569">
    <property type="entry name" value="PAP2"/>
    <property type="match status" value="1"/>
</dbReference>
<dbReference type="PANTHER" id="PTHR14969:SF13">
    <property type="entry name" value="AT30094P"/>
    <property type="match status" value="1"/>
</dbReference>
<keyword evidence="2" id="KW-1133">Transmembrane helix</keyword>
<evidence type="ECO:0000259" key="3">
    <source>
        <dbReference type="SMART" id="SM00014"/>
    </source>
</evidence>
<dbReference type="STRING" id="71784.A0A1Y2B8H8"/>
<feature type="domain" description="Phosphatidic acid phosphatase type 2/haloperoxidase" evidence="3">
    <location>
        <begin position="43"/>
        <end position="169"/>
    </location>
</feature>
<name>A0A1Y2B8H8_9TREE</name>
<accession>A0A1Y2B8H8</accession>
<dbReference type="AlphaFoldDB" id="A0A1Y2B8H8"/>
<evidence type="ECO:0000256" key="1">
    <source>
        <dbReference type="SAM" id="MobiDB-lite"/>
    </source>
</evidence>
<dbReference type="InterPro" id="IPR036938">
    <property type="entry name" value="PAP2/HPO_sf"/>
</dbReference>
<gene>
    <name evidence="4" type="ORF">BCR39DRAFT_528524</name>
</gene>
<dbReference type="InterPro" id="IPR000326">
    <property type="entry name" value="PAP2/HPO"/>
</dbReference>
<dbReference type="PANTHER" id="PTHR14969">
    <property type="entry name" value="SPHINGOSINE-1-PHOSPHATE PHOSPHOHYDROLASE"/>
    <property type="match status" value="1"/>
</dbReference>
<dbReference type="Proteomes" id="UP000193986">
    <property type="component" value="Unassembled WGS sequence"/>
</dbReference>
<dbReference type="OrthoDB" id="302705at2759"/>
<protein>
    <recommendedName>
        <fullName evidence="3">Phosphatidic acid phosphatase type 2/haloperoxidase domain-containing protein</fullName>
    </recommendedName>
</protein>
<dbReference type="SUPFAM" id="SSF48317">
    <property type="entry name" value="Acid phosphatase/Vanadium-dependent haloperoxidase"/>
    <property type="match status" value="1"/>
</dbReference>
<dbReference type="GO" id="GO:0042392">
    <property type="term" value="F:sphingosine-1-phosphate phosphatase activity"/>
    <property type="evidence" value="ECO:0007669"/>
    <property type="project" value="TreeGrafter"/>
</dbReference>
<evidence type="ECO:0000313" key="5">
    <source>
        <dbReference type="Proteomes" id="UP000193986"/>
    </source>
</evidence>
<evidence type="ECO:0000313" key="4">
    <source>
        <dbReference type="EMBL" id="ORY30830.1"/>
    </source>
</evidence>
<reference evidence="4 5" key="1">
    <citation type="submission" date="2016-07" db="EMBL/GenBank/DDBJ databases">
        <title>Pervasive Adenine N6-methylation of Active Genes in Fungi.</title>
        <authorList>
            <consortium name="DOE Joint Genome Institute"/>
            <person name="Mondo S.J."/>
            <person name="Dannebaum R.O."/>
            <person name="Kuo R.C."/>
            <person name="Labutti K."/>
            <person name="Haridas S."/>
            <person name="Kuo A."/>
            <person name="Salamov A."/>
            <person name="Ahrendt S.R."/>
            <person name="Lipzen A."/>
            <person name="Sullivan W."/>
            <person name="Andreopoulos W.B."/>
            <person name="Clum A."/>
            <person name="Lindquist E."/>
            <person name="Daum C."/>
            <person name="Ramamoorthy G.K."/>
            <person name="Gryganskyi A."/>
            <person name="Culley D."/>
            <person name="Magnuson J.K."/>
            <person name="James T.Y."/>
            <person name="O'Malley M.A."/>
            <person name="Stajich J.E."/>
            <person name="Spatafora J.W."/>
            <person name="Visel A."/>
            <person name="Grigoriev I.V."/>
        </authorList>
    </citation>
    <scope>NUCLEOTIDE SEQUENCE [LARGE SCALE GENOMIC DNA]</scope>
    <source>
        <strain evidence="4 5">68-887.2</strain>
    </source>
</reference>
<dbReference type="InParanoid" id="A0A1Y2B8H8"/>
<feature type="region of interest" description="Disordered" evidence="1">
    <location>
        <begin position="62"/>
        <end position="91"/>
    </location>
</feature>
<organism evidence="4 5">
    <name type="scientific">Naematelia encephala</name>
    <dbReference type="NCBI Taxonomy" id="71784"/>
    <lineage>
        <taxon>Eukaryota</taxon>
        <taxon>Fungi</taxon>
        <taxon>Dikarya</taxon>
        <taxon>Basidiomycota</taxon>
        <taxon>Agaricomycotina</taxon>
        <taxon>Tremellomycetes</taxon>
        <taxon>Tremellales</taxon>
        <taxon>Naemateliaceae</taxon>
        <taxon>Naematelia</taxon>
    </lineage>
</organism>
<keyword evidence="5" id="KW-1185">Reference proteome</keyword>
<proteinExistence type="predicted"/>
<dbReference type="SMART" id="SM00014">
    <property type="entry name" value="acidPPc"/>
    <property type="match status" value="1"/>
</dbReference>